<reference evidence="2 3" key="1">
    <citation type="submission" date="2018-07" db="EMBL/GenBank/DDBJ databases">
        <title>Arthrobacter sp. nov., isolated from raw cow's milk with high bacterial count.</title>
        <authorList>
            <person name="Hahne J."/>
            <person name="Isele D."/>
            <person name="Lipski A."/>
        </authorList>
    </citation>
    <scope>NUCLEOTIDE SEQUENCE [LARGE SCALE GENOMIC DNA]</scope>
    <source>
        <strain evidence="2 3">JZ R-183</strain>
    </source>
</reference>
<gene>
    <name evidence="2" type="ORF">DWQ67_04595</name>
</gene>
<keyword evidence="1" id="KW-0812">Transmembrane</keyword>
<feature type="transmembrane region" description="Helical" evidence="1">
    <location>
        <begin position="75"/>
        <end position="92"/>
    </location>
</feature>
<sequence length="217" mass="23395">MSHVRLSPGTLLRTVPGTSLLHRAPLWVKYAALVALGIVGTIWRDWPVGVSLLLLTVLLYALAGKEVLGAWASPLRWWWWLFLILGAYQFFIEGPGAAIGLLASMFALMQLARLLLLTTPTAVLMDGLGRAAGVVGLPRSHAELVLALIVRTLPDLSANWARSREAAAARGLRRAPLRTATHLGVTAVARARDAGDALAARGLPEPAQRRSRRNLSP</sequence>
<dbReference type="EMBL" id="QQXL01000002">
    <property type="protein sequence ID" value="RKW71078.1"/>
    <property type="molecule type" value="Genomic_DNA"/>
</dbReference>
<name>A0A496PKR6_9MICC</name>
<protein>
    <recommendedName>
        <fullName evidence="4">Energy-coupling factor transporter transmembrane protein EcfT</fullName>
    </recommendedName>
</protein>
<keyword evidence="3" id="KW-1185">Reference proteome</keyword>
<dbReference type="RefSeq" id="WP_121484414.1">
    <property type="nucleotide sequence ID" value="NZ_QQXL01000002.1"/>
</dbReference>
<proteinExistence type="predicted"/>
<accession>A0A496PKR6</accession>
<dbReference type="Proteomes" id="UP000273119">
    <property type="component" value="Unassembled WGS sequence"/>
</dbReference>
<evidence type="ECO:0000313" key="3">
    <source>
        <dbReference type="Proteomes" id="UP000273119"/>
    </source>
</evidence>
<organism evidence="2 3">
    <name type="scientific">Galactobacter caseinivorans</name>
    <dbReference type="NCBI Taxonomy" id="2676123"/>
    <lineage>
        <taxon>Bacteria</taxon>
        <taxon>Bacillati</taxon>
        <taxon>Actinomycetota</taxon>
        <taxon>Actinomycetes</taxon>
        <taxon>Micrococcales</taxon>
        <taxon>Micrococcaceae</taxon>
        <taxon>Galactobacter</taxon>
    </lineage>
</organism>
<keyword evidence="1" id="KW-1133">Transmembrane helix</keyword>
<comment type="caution">
    <text evidence="2">The sequence shown here is derived from an EMBL/GenBank/DDBJ whole genome shotgun (WGS) entry which is preliminary data.</text>
</comment>
<keyword evidence="1" id="KW-0472">Membrane</keyword>
<dbReference type="AlphaFoldDB" id="A0A496PKR6"/>
<evidence type="ECO:0000313" key="2">
    <source>
        <dbReference type="EMBL" id="RKW71078.1"/>
    </source>
</evidence>
<evidence type="ECO:0008006" key="4">
    <source>
        <dbReference type="Google" id="ProtNLM"/>
    </source>
</evidence>
<feature type="transmembrane region" description="Helical" evidence="1">
    <location>
        <begin position="20"/>
        <end position="40"/>
    </location>
</feature>
<evidence type="ECO:0000256" key="1">
    <source>
        <dbReference type="SAM" id="Phobius"/>
    </source>
</evidence>
<feature type="transmembrane region" description="Helical" evidence="1">
    <location>
        <begin position="46"/>
        <end position="63"/>
    </location>
</feature>